<dbReference type="PANTHER" id="PTHR37816">
    <property type="entry name" value="YALI0E33011P"/>
    <property type="match status" value="1"/>
</dbReference>
<dbReference type="InterPro" id="IPR052922">
    <property type="entry name" value="Cytidylate_Kinase-2"/>
</dbReference>
<dbReference type="SUPFAM" id="SSF52540">
    <property type="entry name" value="P-loop containing nucleoside triphosphate hydrolases"/>
    <property type="match status" value="1"/>
</dbReference>
<accession>A0A8F2FAC5</accession>
<dbReference type="PANTHER" id="PTHR37816:SF1">
    <property type="entry name" value="TOXIN"/>
    <property type="match status" value="1"/>
</dbReference>
<proteinExistence type="predicted"/>
<dbReference type="InterPro" id="IPR027417">
    <property type="entry name" value="P-loop_NTPase"/>
</dbReference>
<dbReference type="EMBL" id="MZ394730">
    <property type="protein sequence ID" value="QWT72316.1"/>
    <property type="molecule type" value="Genomic_DNA"/>
</dbReference>
<reference evidence="1" key="2">
    <citation type="submission" date="2021-06" db="EMBL/GenBank/DDBJ databases">
        <authorList>
            <person name="Alferova V.A."/>
            <person name="Mardanov A.V."/>
            <person name="Beletsky A.V."/>
            <person name="Ravin N.V."/>
            <person name="Osterman I.A."/>
            <person name="Terekhov S.S."/>
        </authorList>
    </citation>
    <scope>NUCLEOTIDE SEQUENCE</scope>
    <source>
        <strain evidence="1">INA-Ac-5812</strain>
    </source>
</reference>
<reference evidence="1" key="1">
    <citation type="journal article" date="2021" name="Angew. Chem. Int. Ed. Engl.">
        <title>Gausemycins A,B - cyclic lipoglycopeptides from Streptomyces sp.</title>
        <authorList>
            <person name="Tyurin A."/>
            <person name="Alferova V."/>
            <person name="Paramonov A."/>
            <person name="Shuvalov M."/>
            <person name="Kudryakova G."/>
            <person name="Rogozhin E."/>
            <person name="Zherebker A."/>
            <person name="Brylev V."/>
            <person name="Chistov A."/>
            <person name="Baranova A."/>
            <person name="Birykov M."/>
            <person name="Ivanov I."/>
            <person name="Prokhorenko I."/>
            <person name="Grammatikova N."/>
            <person name="Kravchenko T."/>
            <person name="Isakova E."/>
            <person name="Mirchink E."/>
            <person name="Gladkikh E."/>
            <person name="Svirshchevskaya E."/>
            <person name="Mardanov A."/>
            <person name="Beletsky A."/>
            <person name="Kocharovskaya M."/>
            <person name="Kulyaeva V."/>
            <person name="Shashkov A."/>
            <person name="Nifantiev N."/>
            <person name="Apt A."/>
            <person name="Majorov K."/>
            <person name="Efimova S."/>
            <person name="Ravin N."/>
            <person name="Nikolaev E."/>
            <person name="Ostroumova O."/>
            <person name="Katrukha G."/>
            <person name="Lapchinskaya O."/>
            <person name="Dontsova O."/>
            <person name="Terekhov S."/>
            <person name="Osterman I."/>
            <person name="Shenkarev Z."/>
            <person name="Korshun V.A."/>
        </authorList>
    </citation>
    <scope>NUCLEOTIDE SEQUENCE</scope>
    <source>
        <strain evidence="1">INA-Ac-5812</strain>
    </source>
</reference>
<dbReference type="Gene3D" id="3.40.50.300">
    <property type="entry name" value="P-loop containing nucleotide triphosphate hydrolases"/>
    <property type="match status" value="1"/>
</dbReference>
<evidence type="ECO:0000313" key="1">
    <source>
        <dbReference type="EMBL" id="QWT72316.1"/>
    </source>
</evidence>
<dbReference type="AlphaFoldDB" id="A0A8F2FAC5"/>
<gene>
    <name evidence="1" type="primary">orf60</name>
</gene>
<organism evidence="1">
    <name type="scientific">Streptomyces kanamyceticus</name>
    <dbReference type="NCBI Taxonomy" id="1967"/>
    <lineage>
        <taxon>Bacteria</taxon>
        <taxon>Bacillati</taxon>
        <taxon>Actinomycetota</taxon>
        <taxon>Actinomycetes</taxon>
        <taxon>Kitasatosporales</taxon>
        <taxon>Streptomycetaceae</taxon>
        <taxon>Streptomyces</taxon>
    </lineage>
</organism>
<protein>
    <recommendedName>
        <fullName evidence="2">Adenylate kinase</fullName>
    </recommendedName>
</protein>
<name>A0A8F2FAC5_STRKN</name>
<dbReference type="RefSeq" id="WP_399933745.1">
    <property type="nucleotide sequence ID" value="NZ_CP172446.1"/>
</dbReference>
<evidence type="ECO:0008006" key="2">
    <source>
        <dbReference type="Google" id="ProtNLM"/>
    </source>
</evidence>
<sequence length="188" mass="20886">MSAGVNVWVVGTPAAGKSTLARRLASALELRHVELDDAFWAAGWVPADNAEFLNAVAARTDEPGWVVDGQYGAAVQAYAARAHVVVWVDTPLRVGLPRLVRRTVARARRREPLWSAGNVETWWHAIGPDSIIWYAISVHRGQRRANEELFRRLAPLGVRLIRVRHPDADALVRALRTADALEKEPTHE</sequence>